<evidence type="ECO:0000313" key="2">
    <source>
        <dbReference type="Proteomes" id="UP000034954"/>
    </source>
</evidence>
<accession>A0A0M2UWZ7</accession>
<evidence type="ECO:0008006" key="3">
    <source>
        <dbReference type="Google" id="ProtNLM"/>
    </source>
</evidence>
<reference evidence="1 2" key="1">
    <citation type="journal article" date="2013" name="BMC Microbiol.">
        <title>Identification of the type II cytochrome c maturation pathway in anammox bacteria by comparative genomics.</title>
        <authorList>
            <person name="Ferousi C."/>
            <person name="Speth D.R."/>
            <person name="Reimann J."/>
            <person name="Op den Camp H.J."/>
            <person name="Allen J.W."/>
            <person name="Keltjens J.T."/>
            <person name="Jetten M.S."/>
        </authorList>
    </citation>
    <scope>NUCLEOTIDE SEQUENCE [LARGE SCALE GENOMIC DNA]</scope>
    <source>
        <strain evidence="1">RU1</strain>
    </source>
</reference>
<protein>
    <recommendedName>
        <fullName evidence="3">Flagellar assembly protein T C-terminal domain-containing protein</fullName>
    </recommendedName>
</protein>
<dbReference type="AlphaFoldDB" id="A0A0M2UWZ7"/>
<name>A0A0M2UWZ7_9BACT</name>
<organism evidence="1 2">
    <name type="scientific">Candidatus Brocadia fulgida</name>
    <dbReference type="NCBI Taxonomy" id="380242"/>
    <lineage>
        <taxon>Bacteria</taxon>
        <taxon>Pseudomonadati</taxon>
        <taxon>Planctomycetota</taxon>
        <taxon>Candidatus Brocadiia</taxon>
        <taxon>Candidatus Brocadiales</taxon>
        <taxon>Candidatus Brocadiaceae</taxon>
        <taxon>Candidatus Brocadia</taxon>
    </lineage>
</organism>
<evidence type="ECO:0000313" key="1">
    <source>
        <dbReference type="EMBL" id="KKO20090.1"/>
    </source>
</evidence>
<keyword evidence="2" id="KW-1185">Reference proteome</keyword>
<dbReference type="InterPro" id="IPR013783">
    <property type="entry name" value="Ig-like_fold"/>
</dbReference>
<dbReference type="EMBL" id="LAQJ01000126">
    <property type="protein sequence ID" value="KKO20090.1"/>
    <property type="molecule type" value="Genomic_DNA"/>
</dbReference>
<comment type="caution">
    <text evidence="1">The sequence shown here is derived from an EMBL/GenBank/DDBJ whole genome shotgun (WGS) entry which is preliminary data.</text>
</comment>
<sequence>MKKNTRYTIPQRSCNHVPLHEGDGQNPCKKGNGLYGTTILRCTLLIAGLVFPLLSRGALSDTAKDTTPPVVHTDVTPAVVHDTHLFLSGEACDNNGIARVLVNGCPLEIHTGRRVSFNHLLPLREGRNIVTVQAIDASGNASVVSPVKITRKAFDLPETVSRYAVALLPVKSSPALDMPGESIHSLFLKAFGEEPQRFHFVERDPARLEGILREQRISKIGQISPETVIKIGKIIAAEGLFLVTIDEDVNGIGITLRLVDTETGRIRAQASVHDADNGMKNLEWLIYGLSLKIKRQLPAAQGNVIRISENGFYVNTGAAHGIEVGMKLLLFREIREGNFVLKEPLDTIARVERVLPHICFVTVSREGISRVEKGDLVLAK</sequence>
<dbReference type="Proteomes" id="UP000034954">
    <property type="component" value="Unassembled WGS sequence"/>
</dbReference>
<gene>
    <name evidence="1" type="ORF">BROFUL_01165</name>
</gene>
<proteinExistence type="predicted"/>
<dbReference type="Gene3D" id="2.60.40.10">
    <property type="entry name" value="Immunoglobulins"/>
    <property type="match status" value="1"/>
</dbReference>
<dbReference type="Gene3D" id="3.40.50.10610">
    <property type="entry name" value="ABC-type transport auxiliary lipoprotein component"/>
    <property type="match status" value="1"/>
</dbReference>